<keyword evidence="4" id="KW-0540">Nuclease</keyword>
<evidence type="ECO:0000313" key="11">
    <source>
        <dbReference type="Proteomes" id="UP001190700"/>
    </source>
</evidence>
<dbReference type="Proteomes" id="UP001190700">
    <property type="component" value="Unassembled WGS sequence"/>
</dbReference>
<dbReference type="Gene3D" id="3.30.420.10">
    <property type="entry name" value="Ribonuclease H-like superfamily/Ribonuclease H"/>
    <property type="match status" value="1"/>
</dbReference>
<dbReference type="GO" id="GO:0004523">
    <property type="term" value="F:RNA-DNA hybrid ribonuclease activity"/>
    <property type="evidence" value="ECO:0007669"/>
    <property type="project" value="UniProtKB-EC"/>
</dbReference>
<sequence length="1089" mass="126027">MECQIRVEGEKAHSYHRNGKYIGTLTTKKLLRLRERYAQAVGLGDELTETQRKLRRELWREHSIHVESFENEIAGLLIRYSSKEEEKERKRNLQNHWTIPPRILKALQAGFGLSTEVFASPLNVHHDTVKYFSKYERDRVFGSWGSAWETDWEELGAYQFNPEYTPEDLKKALVQAIAATNTEAPVFGVGIYPTYEKTPYRRQFEKHKGHRVHELLEIKEGQFTFLPPDHWMGEGQTQPKQCNWGMRILVVANSRQGWERYCPNPDTASAILKQAVLNCPQSRVKEVEIIAQPTREGNRHDGGDQTPQGGTAATEPDCVINARPWQEQELPVLNMRDMINEHNGTMCMGCTGRTLRRCAECEYVQDVIDSWWRDVGNYKGGSCHYWEYGPGRMGEKWDMTKPSVSETIQANVEQMKMERQRTAMDRWDHIGKKTVVHNPTGYARKEEGRPRDNTHTTFTGGNPTDRMEEHTYPIPERAHNPKDYIYTDGSRREIETDERGKEWATGAAIWDPRRMEPQTERYRWEGQEQSVNKAELMAIHRALMRPVHHVKRKLTICTDSQNSIRQIAKMWRHPHQMERHTHRDLLYTILHTIEALQDALVDVEILKVKAHVGIEGNEQADKAAKQACEDGEYVPPWDNDDTVLLRAMATDQENVKYPLKGKNAIQTYVTNKIGEANESQLAVRRWNRTLTGKPTEWVRRNVPHSTEAGHRTQEQELEDMLELEREGQEDIEWDPLREEDDALLDMMEQTTDETTTEEQERRRRHQMVVQEEERRAMLEDPRPRTNWGESRATQKEAELRRKRIKIPSQVERTTEWMEKHMKDLIGDKPIHKLSNEHWKQASFAERRTILKSRYGVLPLQSYEAAKAAKTPVTDCPLEGCRCKGVTQAKGVYVKPGHPLGGCMDQEMCSMKTARADAQAAVITKELRNSRKGGCHVYAYTGNRTTTDKKPRALPDWILTRGQCRRDGKDRPLAGDGPDTIPSFVDIVMLEGTHGLKEGNHPTQTEALKRVKMIHLLELTCTDDQSWETALLEKWKKYDPLLQLLRDHGHKAQLHVMAIGRTGTVYEHNKRALNKMGMNNKEAEKTLKNR</sequence>
<dbReference type="EC" id="3.1.26.4" evidence="3"/>
<evidence type="ECO:0000256" key="2">
    <source>
        <dbReference type="ARBA" id="ARBA00005300"/>
    </source>
</evidence>
<reference evidence="10 11" key="1">
    <citation type="journal article" date="2015" name="Genome Biol. Evol.">
        <title>Comparative Genomics of a Bacterivorous Green Alga Reveals Evolutionary Causalities and Consequences of Phago-Mixotrophic Mode of Nutrition.</title>
        <authorList>
            <person name="Burns J.A."/>
            <person name="Paasch A."/>
            <person name="Narechania A."/>
            <person name="Kim E."/>
        </authorList>
    </citation>
    <scope>NUCLEOTIDE SEQUENCE [LARGE SCALE GENOMIC DNA]</scope>
    <source>
        <strain evidence="10 11">PLY_AMNH</strain>
    </source>
</reference>
<feature type="region of interest" description="Disordered" evidence="8">
    <location>
        <begin position="290"/>
        <end position="317"/>
    </location>
</feature>
<feature type="region of interest" description="Disordered" evidence="8">
    <location>
        <begin position="442"/>
        <end position="467"/>
    </location>
</feature>
<evidence type="ECO:0000256" key="6">
    <source>
        <dbReference type="ARBA" id="ARBA00022759"/>
    </source>
</evidence>
<dbReference type="Pfam" id="PF00075">
    <property type="entry name" value="RNase_H"/>
    <property type="match status" value="1"/>
</dbReference>
<name>A0AAE0H3P6_9CHLO</name>
<dbReference type="InterPro" id="IPR050092">
    <property type="entry name" value="RNase_H"/>
</dbReference>
<organism evidence="10 11">
    <name type="scientific">Cymbomonas tetramitiformis</name>
    <dbReference type="NCBI Taxonomy" id="36881"/>
    <lineage>
        <taxon>Eukaryota</taxon>
        <taxon>Viridiplantae</taxon>
        <taxon>Chlorophyta</taxon>
        <taxon>Pyramimonadophyceae</taxon>
        <taxon>Pyramimonadales</taxon>
        <taxon>Pyramimonadaceae</taxon>
        <taxon>Cymbomonas</taxon>
    </lineage>
</organism>
<evidence type="ECO:0000256" key="1">
    <source>
        <dbReference type="ARBA" id="ARBA00000077"/>
    </source>
</evidence>
<dbReference type="InterPro" id="IPR036397">
    <property type="entry name" value="RNaseH_sf"/>
</dbReference>
<evidence type="ECO:0000256" key="7">
    <source>
        <dbReference type="ARBA" id="ARBA00022801"/>
    </source>
</evidence>
<dbReference type="InterPro" id="IPR012337">
    <property type="entry name" value="RNaseH-like_sf"/>
</dbReference>
<proteinExistence type="inferred from homology"/>
<dbReference type="CDD" id="cd09276">
    <property type="entry name" value="Rnase_HI_RT_non_LTR"/>
    <property type="match status" value="1"/>
</dbReference>
<keyword evidence="11" id="KW-1185">Reference proteome</keyword>
<feature type="region of interest" description="Disordered" evidence="8">
    <location>
        <begin position="750"/>
        <end position="799"/>
    </location>
</feature>
<feature type="domain" description="RNase H type-1" evidence="9">
    <location>
        <begin position="479"/>
        <end position="629"/>
    </location>
</feature>
<feature type="compositionally biased region" description="Basic and acidic residues" evidence="8">
    <location>
        <begin position="443"/>
        <end position="454"/>
    </location>
</feature>
<dbReference type="GO" id="GO:0046872">
    <property type="term" value="F:metal ion binding"/>
    <property type="evidence" value="ECO:0007669"/>
    <property type="project" value="UniProtKB-KW"/>
</dbReference>
<evidence type="ECO:0000256" key="5">
    <source>
        <dbReference type="ARBA" id="ARBA00022723"/>
    </source>
</evidence>
<feature type="region of interest" description="Disordered" evidence="8">
    <location>
        <begin position="698"/>
        <end position="721"/>
    </location>
</feature>
<dbReference type="Pfam" id="PF12237">
    <property type="entry name" value="PCIF1_WW"/>
    <property type="match status" value="1"/>
</dbReference>
<comment type="caution">
    <text evidence="10">The sequence shown here is derived from an EMBL/GenBank/DDBJ whole genome shotgun (WGS) entry which is preliminary data.</text>
</comment>
<dbReference type="InterPro" id="IPR002156">
    <property type="entry name" value="RNaseH_domain"/>
</dbReference>
<feature type="compositionally biased region" description="Basic and acidic residues" evidence="8">
    <location>
        <begin position="771"/>
        <end position="783"/>
    </location>
</feature>
<keyword evidence="5" id="KW-0479">Metal-binding</keyword>
<dbReference type="PANTHER" id="PTHR10642:SF26">
    <property type="entry name" value="RIBONUCLEASE H1"/>
    <property type="match status" value="1"/>
</dbReference>
<dbReference type="PANTHER" id="PTHR10642">
    <property type="entry name" value="RIBONUCLEASE H1"/>
    <property type="match status" value="1"/>
</dbReference>
<protein>
    <recommendedName>
        <fullName evidence="3">ribonuclease H</fullName>
        <ecNumber evidence="3">3.1.26.4</ecNumber>
    </recommendedName>
</protein>
<dbReference type="GO" id="GO:0003676">
    <property type="term" value="F:nucleic acid binding"/>
    <property type="evidence" value="ECO:0007669"/>
    <property type="project" value="InterPro"/>
</dbReference>
<evidence type="ECO:0000256" key="4">
    <source>
        <dbReference type="ARBA" id="ARBA00022722"/>
    </source>
</evidence>
<evidence type="ECO:0000256" key="3">
    <source>
        <dbReference type="ARBA" id="ARBA00012180"/>
    </source>
</evidence>
<evidence type="ECO:0000259" key="9">
    <source>
        <dbReference type="PROSITE" id="PS50879"/>
    </source>
</evidence>
<comment type="catalytic activity">
    <reaction evidence="1">
        <text>Endonucleolytic cleavage to 5'-phosphomonoester.</text>
        <dbReference type="EC" id="3.1.26.4"/>
    </reaction>
</comment>
<dbReference type="InterPro" id="IPR022035">
    <property type="entry name" value="PCIF1_WW"/>
</dbReference>
<dbReference type="GO" id="GO:0043137">
    <property type="term" value="P:DNA replication, removal of RNA primer"/>
    <property type="evidence" value="ECO:0007669"/>
    <property type="project" value="TreeGrafter"/>
</dbReference>
<dbReference type="AlphaFoldDB" id="A0AAE0H3P6"/>
<gene>
    <name evidence="10" type="ORF">CYMTET_3218</name>
</gene>
<keyword evidence="6" id="KW-0255">Endonuclease</keyword>
<comment type="similarity">
    <text evidence="2">Belongs to the RNase H family.</text>
</comment>
<dbReference type="SUPFAM" id="SSF53098">
    <property type="entry name" value="Ribonuclease H-like"/>
    <property type="match status" value="1"/>
</dbReference>
<dbReference type="PROSITE" id="PS50879">
    <property type="entry name" value="RNASE_H_1"/>
    <property type="match status" value="1"/>
</dbReference>
<evidence type="ECO:0000313" key="10">
    <source>
        <dbReference type="EMBL" id="KAK3289319.1"/>
    </source>
</evidence>
<dbReference type="EMBL" id="LGRX02000167">
    <property type="protein sequence ID" value="KAK3289319.1"/>
    <property type="molecule type" value="Genomic_DNA"/>
</dbReference>
<accession>A0AAE0H3P6</accession>
<keyword evidence="7" id="KW-0378">Hydrolase</keyword>
<evidence type="ECO:0000256" key="8">
    <source>
        <dbReference type="SAM" id="MobiDB-lite"/>
    </source>
</evidence>